<dbReference type="AlphaFoldDB" id="A0A261ESM3"/>
<sequence>MQYYRKSKTLVNDTRREPTKSGVIGLLASAQGRSREDEIEDLVELEFGVRVEQRGRIIRDFQTEKTEKGKSMPLTNRYYLADAAFLVALSGNDELLISLDSALRSPKWPLFLGRRSCPATLPITLGIHDEYEDVRDALCRESWHAASWYKRRYHLPDLDVACDAHEGEISQNQADTPLSFSMKQRRYANRAVHHFRVPNPDSVHSEEVKSSDSMGFPDVTEESSVDFMFFEEM</sequence>
<protein>
    <submittedName>
        <fullName evidence="1">Type I-E CRISPR-associated protein Cas5/CasD</fullName>
    </submittedName>
</protein>
<name>A0A261ESM3_9BIFI</name>
<comment type="caution">
    <text evidence="1">The sequence shown here is derived from an EMBL/GenBank/DDBJ whole genome shotgun (WGS) entry which is preliminary data.</text>
</comment>
<dbReference type="GO" id="GO:0051607">
    <property type="term" value="P:defense response to virus"/>
    <property type="evidence" value="ECO:0007669"/>
    <property type="project" value="InterPro"/>
</dbReference>
<dbReference type="GO" id="GO:0003723">
    <property type="term" value="F:RNA binding"/>
    <property type="evidence" value="ECO:0007669"/>
    <property type="project" value="InterPro"/>
</dbReference>
<dbReference type="GO" id="GO:0043571">
    <property type="term" value="P:maintenance of CRISPR repeat elements"/>
    <property type="evidence" value="ECO:0007669"/>
    <property type="project" value="InterPro"/>
</dbReference>
<gene>
    <name evidence="1" type="ORF">BOCO_0352</name>
</gene>
<reference evidence="1 2" key="1">
    <citation type="journal article" date="2017" name="BMC Genomics">
        <title>Comparative genomic and phylogenomic analyses of the Bifidobacteriaceae family.</title>
        <authorList>
            <person name="Lugli G.A."/>
            <person name="Milani C."/>
            <person name="Turroni F."/>
            <person name="Duranti S."/>
            <person name="Mancabelli L."/>
            <person name="Mangifesta M."/>
            <person name="Ferrario C."/>
            <person name="Modesto M."/>
            <person name="Mattarelli P."/>
            <person name="Jiri K."/>
            <person name="van Sinderen D."/>
            <person name="Ventura M."/>
        </authorList>
    </citation>
    <scope>NUCLEOTIDE SEQUENCE [LARGE SCALE GENOMIC DNA]</scope>
    <source>
        <strain evidence="1 2">DSM 22924</strain>
    </source>
</reference>
<organism evidence="1 2">
    <name type="scientific">Bombiscardovia coagulans</name>
    <dbReference type="NCBI Taxonomy" id="686666"/>
    <lineage>
        <taxon>Bacteria</taxon>
        <taxon>Bacillati</taxon>
        <taxon>Actinomycetota</taxon>
        <taxon>Actinomycetes</taxon>
        <taxon>Bifidobacteriales</taxon>
        <taxon>Bifidobacteriaceae</taxon>
        <taxon>Bombiscardovia</taxon>
    </lineage>
</organism>
<dbReference type="CDD" id="cd09645">
    <property type="entry name" value="Cas5_I-E"/>
    <property type="match status" value="1"/>
</dbReference>
<dbReference type="InterPro" id="IPR010147">
    <property type="entry name" value="CRISPR-assoc_prot_CasD"/>
</dbReference>
<evidence type="ECO:0000313" key="1">
    <source>
        <dbReference type="EMBL" id="OZG49835.1"/>
    </source>
</evidence>
<dbReference type="EMBL" id="MWWS01000004">
    <property type="protein sequence ID" value="OZG49835.1"/>
    <property type="molecule type" value="Genomic_DNA"/>
</dbReference>
<dbReference type="InterPro" id="IPR021124">
    <property type="entry name" value="CRISPR-assoc_prot_Cas5"/>
</dbReference>
<proteinExistence type="predicted"/>
<dbReference type="Gene3D" id="3.30.70.2660">
    <property type="match status" value="1"/>
</dbReference>
<accession>A0A261ESM3</accession>
<keyword evidence="2" id="KW-1185">Reference proteome</keyword>
<dbReference type="NCBIfam" id="TIGR01868">
    <property type="entry name" value="casD_Cas5e"/>
    <property type="match status" value="1"/>
</dbReference>
<dbReference type="OrthoDB" id="3189549at2"/>
<dbReference type="Proteomes" id="UP000216004">
    <property type="component" value="Unassembled WGS sequence"/>
</dbReference>
<dbReference type="Pfam" id="PF09704">
    <property type="entry name" value="Cas_Cas5d"/>
    <property type="match status" value="1"/>
</dbReference>
<evidence type="ECO:0000313" key="2">
    <source>
        <dbReference type="Proteomes" id="UP000216004"/>
    </source>
</evidence>